<dbReference type="Gene3D" id="3.90.176.10">
    <property type="entry name" value="Toxin ADP-ribosyltransferase, Chain A, domain 1"/>
    <property type="match status" value="1"/>
</dbReference>
<reference evidence="2" key="1">
    <citation type="submission" date="2020-08" db="EMBL/GenBank/DDBJ databases">
        <title>Genome public.</title>
        <authorList>
            <person name="Liu C."/>
            <person name="Sun Q."/>
        </authorList>
    </citation>
    <scope>NUCLEOTIDE SEQUENCE</scope>
    <source>
        <strain evidence="2">NSJ-40</strain>
    </source>
</reference>
<evidence type="ECO:0000313" key="3">
    <source>
        <dbReference type="Proteomes" id="UP000651482"/>
    </source>
</evidence>
<feature type="domain" description="ADP ribosyltransferase" evidence="1">
    <location>
        <begin position="225"/>
        <end position="384"/>
    </location>
</feature>
<dbReference type="Pfam" id="PF06152">
    <property type="entry name" value="Phage_min_cap2"/>
    <property type="match status" value="1"/>
</dbReference>
<dbReference type="RefSeq" id="WP_249319797.1">
    <property type="nucleotide sequence ID" value="NZ_JACRSN010000012.1"/>
</dbReference>
<accession>A0A926HRU2</accession>
<dbReference type="Pfam" id="PF03496">
    <property type="entry name" value="ADPrib_exo_Tox"/>
    <property type="match status" value="1"/>
</dbReference>
<dbReference type="AlphaFoldDB" id="A0A926HRU2"/>
<name>A0A926HRU2_9FIRM</name>
<proteinExistence type="predicted"/>
<protein>
    <recommendedName>
        <fullName evidence="1">ADP ribosyltransferase domain-containing protein</fullName>
    </recommendedName>
</protein>
<evidence type="ECO:0000259" key="1">
    <source>
        <dbReference type="Pfam" id="PF03496"/>
    </source>
</evidence>
<comment type="caution">
    <text evidence="2">The sequence shown here is derived from an EMBL/GenBank/DDBJ whole genome shotgun (WGS) entry which is preliminary data.</text>
</comment>
<dbReference type="Proteomes" id="UP000651482">
    <property type="component" value="Unassembled WGS sequence"/>
</dbReference>
<dbReference type="GO" id="GO:0005198">
    <property type="term" value="F:structural molecule activity"/>
    <property type="evidence" value="ECO:0007669"/>
    <property type="project" value="InterPro"/>
</dbReference>
<dbReference type="EMBL" id="JACRSN010000012">
    <property type="protein sequence ID" value="MBC8534139.1"/>
    <property type="molecule type" value="Genomic_DNA"/>
</dbReference>
<evidence type="ECO:0000313" key="2">
    <source>
        <dbReference type="EMBL" id="MBC8534139.1"/>
    </source>
</evidence>
<dbReference type="SUPFAM" id="SSF56399">
    <property type="entry name" value="ADP-ribosylation"/>
    <property type="match status" value="1"/>
</dbReference>
<sequence length="395" mass="45227">MATEEFLRKGIDCIEYKDGKRVNIASYVQMALRTAATRSYLQGEAKGRDELGIDTVLVSQYGACSNTCLPWQGRVYIDNVWGSWNGEREGDRGKSRDGNWYVLLSVAVKNGLFHPNCRHTLSTWISGISTMPEPMDKDKIRKTAALEQKQRKLERDVRLWKRMEAGAVDPENQKQARDHRRTAQKKLREFIVAHDDVLRRDYWREKVYTAPQKDDIIKTLTEQVKALDPSLQLALTNYTGFNATRINQALNGTIKRSETINKSIDQLDLALASGVIPEEITVYRQTIPRNVNVIRNLMNKNRFDLNESTLNKLIGLVDVQYGYLSTSLIPLNLPGRNVRLILRVPKGFVGAQYIAPIATLKYRWQEEILFKTGLRYIITKAKKEGDQITIWGIIL</sequence>
<gene>
    <name evidence="2" type="ORF">IAG03_09060</name>
</gene>
<organism evidence="2 3">
    <name type="scientific">Yeguia hominis</name>
    <dbReference type="NCBI Taxonomy" id="2763662"/>
    <lineage>
        <taxon>Bacteria</taxon>
        <taxon>Bacillati</taxon>
        <taxon>Bacillota</taxon>
        <taxon>Clostridia</taxon>
        <taxon>Eubacteriales</taxon>
        <taxon>Yeguiaceae</taxon>
        <taxon>Yeguia</taxon>
    </lineage>
</organism>
<keyword evidence="3" id="KW-1185">Reference proteome</keyword>
<dbReference type="PROSITE" id="PS51996">
    <property type="entry name" value="TR_MART"/>
    <property type="match status" value="1"/>
</dbReference>
<dbReference type="GO" id="GO:0005576">
    <property type="term" value="C:extracellular region"/>
    <property type="evidence" value="ECO:0007669"/>
    <property type="project" value="InterPro"/>
</dbReference>
<dbReference type="InterPro" id="IPR003540">
    <property type="entry name" value="ADP-ribosyltransferase"/>
</dbReference>
<dbReference type="InterPro" id="IPR009319">
    <property type="entry name" value="Phage_A118_VSP1"/>
</dbReference>